<gene>
    <name evidence="1" type="ordered locus">Q7C_1484</name>
</gene>
<dbReference type="PATRIC" id="fig|754477.3.peg.1464"/>
<dbReference type="HOGENOM" id="CLU_2569863_0_0_6"/>
<organism evidence="1 2">
    <name type="scientific">Methylophaga frappieri (strain ATCC BAA-2434 / DSM 25690 / JAM7)</name>
    <dbReference type="NCBI Taxonomy" id="754477"/>
    <lineage>
        <taxon>Bacteria</taxon>
        <taxon>Pseudomonadati</taxon>
        <taxon>Pseudomonadota</taxon>
        <taxon>Gammaproteobacteria</taxon>
        <taxon>Thiotrichales</taxon>
        <taxon>Piscirickettsiaceae</taxon>
        <taxon>Methylophaga</taxon>
    </lineage>
</organism>
<dbReference type="EMBL" id="CP003380">
    <property type="protein sequence ID" value="AFJ02633.1"/>
    <property type="molecule type" value="Genomic_DNA"/>
</dbReference>
<name>I1YI90_METFJ</name>
<sequence>MISAHEENAEKWLSGGAKPASLPIVIQPRSSVTGWFVFGIPPIAEGSKRVEKYRVVARNANGEEVSVESYILREMKYEEIS</sequence>
<evidence type="ECO:0000313" key="1">
    <source>
        <dbReference type="EMBL" id="AFJ02633.1"/>
    </source>
</evidence>
<protein>
    <submittedName>
        <fullName evidence="1">Uncharacterized protein</fullName>
    </submittedName>
</protein>
<proteinExistence type="predicted"/>
<accession>I1YI90</accession>
<evidence type="ECO:0000313" key="2">
    <source>
        <dbReference type="Proteomes" id="UP000009145"/>
    </source>
</evidence>
<keyword evidence="2" id="KW-1185">Reference proteome</keyword>
<reference evidence="1 2" key="1">
    <citation type="journal article" date="2012" name="J. Bacteriol.">
        <title>Complete genome sequences of Methylophaga sp. strain JAM1 and Methylophaga sp. strain JAM7.</title>
        <authorList>
            <person name="Villeneuve C."/>
            <person name="Martineau C."/>
            <person name="Mauffrey F."/>
            <person name="Villemur R."/>
        </authorList>
    </citation>
    <scope>NUCLEOTIDE SEQUENCE [LARGE SCALE GENOMIC DNA]</scope>
    <source>
        <strain evidence="1 2">JAM7</strain>
    </source>
</reference>
<dbReference type="Proteomes" id="UP000009145">
    <property type="component" value="Chromosome"/>
</dbReference>
<dbReference type="AlphaFoldDB" id="I1YI90"/>
<dbReference type="KEGG" id="mec:Q7C_1484"/>